<feature type="region of interest" description="Disordered" evidence="5">
    <location>
        <begin position="4390"/>
        <end position="4420"/>
    </location>
</feature>
<dbReference type="SUPFAM" id="SSF48065">
    <property type="entry name" value="DBL homology domain (DH-domain)"/>
    <property type="match status" value="1"/>
</dbReference>
<dbReference type="Gene3D" id="1.20.900.10">
    <property type="entry name" value="Dbl homology (DH) domain"/>
    <property type="match status" value="1"/>
</dbReference>
<proteinExistence type="inferred from homology"/>
<comment type="catalytic activity">
    <reaction evidence="4">
        <text>L-tyrosyl-[protein] + ATP = O-phospho-L-tyrosyl-[protein] + ADP + H(+)</text>
        <dbReference type="Rhea" id="RHEA:10596"/>
        <dbReference type="Rhea" id="RHEA-COMP:10136"/>
        <dbReference type="Rhea" id="RHEA-COMP:20101"/>
        <dbReference type="ChEBI" id="CHEBI:15378"/>
        <dbReference type="ChEBI" id="CHEBI:30616"/>
        <dbReference type="ChEBI" id="CHEBI:46858"/>
        <dbReference type="ChEBI" id="CHEBI:61978"/>
        <dbReference type="ChEBI" id="CHEBI:456216"/>
        <dbReference type="EC" id="2.7.10.1"/>
    </reaction>
</comment>
<feature type="domain" description="Protein kinase" evidence="8">
    <location>
        <begin position="3614"/>
        <end position="3927"/>
    </location>
</feature>
<dbReference type="PROSITE" id="PS50011">
    <property type="entry name" value="PROTEIN_KINASE_DOM"/>
    <property type="match status" value="2"/>
</dbReference>
<evidence type="ECO:0000259" key="7">
    <source>
        <dbReference type="PROSITE" id="PS50010"/>
    </source>
</evidence>
<feature type="compositionally biased region" description="Basic and acidic residues" evidence="5">
    <location>
        <begin position="1098"/>
        <end position="1108"/>
    </location>
</feature>
<feature type="region of interest" description="Disordered" evidence="5">
    <location>
        <begin position="1388"/>
        <end position="1455"/>
    </location>
</feature>
<dbReference type="InterPro" id="IPR013098">
    <property type="entry name" value="Ig_I-set"/>
</dbReference>
<evidence type="ECO:0000259" key="9">
    <source>
        <dbReference type="PROSITE" id="PS50835"/>
    </source>
</evidence>
<protein>
    <recommendedName>
        <fullName evidence="13">Ig-like domain-containing protein</fullName>
    </recommendedName>
</protein>
<dbReference type="SMART" id="SM00060">
    <property type="entry name" value="FN3"/>
    <property type="match status" value="7"/>
</dbReference>
<organism evidence="11 12">
    <name type="scientific">Hymenolepis diminuta</name>
    <name type="common">Rat tapeworm</name>
    <dbReference type="NCBI Taxonomy" id="6216"/>
    <lineage>
        <taxon>Eukaryota</taxon>
        <taxon>Metazoa</taxon>
        <taxon>Spiralia</taxon>
        <taxon>Lophotrochozoa</taxon>
        <taxon>Platyhelminthes</taxon>
        <taxon>Cestoda</taxon>
        <taxon>Eucestoda</taxon>
        <taxon>Cyclophyllidea</taxon>
        <taxon>Hymenolepididae</taxon>
        <taxon>Hymenolepis</taxon>
    </lineage>
</organism>
<feature type="compositionally biased region" description="Basic and acidic residues" evidence="5">
    <location>
        <begin position="1118"/>
        <end position="1172"/>
    </location>
</feature>
<feature type="compositionally biased region" description="Basic and acidic residues" evidence="5">
    <location>
        <begin position="4405"/>
        <end position="4414"/>
    </location>
</feature>
<dbReference type="InterPro" id="IPR013783">
    <property type="entry name" value="Ig-like_fold"/>
</dbReference>
<evidence type="ECO:0000256" key="3">
    <source>
        <dbReference type="ARBA" id="ARBA00023319"/>
    </source>
</evidence>
<dbReference type="InterPro" id="IPR050964">
    <property type="entry name" value="Striated_Muscle_Regulatory"/>
</dbReference>
<dbReference type="InterPro" id="IPR011993">
    <property type="entry name" value="PH-like_dom_sf"/>
</dbReference>
<feature type="compositionally biased region" description="Basic and acidic residues" evidence="5">
    <location>
        <begin position="1393"/>
        <end position="1408"/>
    </location>
</feature>
<dbReference type="Gene3D" id="2.30.29.30">
    <property type="entry name" value="Pleckstrin-homology domain (PH domain)/Phosphotyrosine-binding domain (PTB)"/>
    <property type="match status" value="1"/>
</dbReference>
<feature type="domain" description="Ig-like" evidence="9">
    <location>
        <begin position="2300"/>
        <end position="2388"/>
    </location>
</feature>
<dbReference type="GO" id="GO:0004714">
    <property type="term" value="F:transmembrane receptor protein tyrosine kinase activity"/>
    <property type="evidence" value="ECO:0007669"/>
    <property type="project" value="UniProtKB-EC"/>
</dbReference>
<feature type="compositionally biased region" description="Basic and acidic residues" evidence="5">
    <location>
        <begin position="1622"/>
        <end position="1671"/>
    </location>
</feature>
<dbReference type="InterPro" id="IPR013151">
    <property type="entry name" value="Immunoglobulin_dom"/>
</dbReference>
<dbReference type="PANTHER" id="PTHR13817">
    <property type="entry name" value="TITIN"/>
    <property type="match status" value="1"/>
</dbReference>
<evidence type="ECO:0000259" key="10">
    <source>
        <dbReference type="PROSITE" id="PS50853"/>
    </source>
</evidence>
<dbReference type="Pfam" id="PF00069">
    <property type="entry name" value="Pkinase"/>
    <property type="match status" value="1"/>
</dbReference>
<dbReference type="SMART" id="SM00408">
    <property type="entry name" value="IGc2"/>
    <property type="match status" value="3"/>
</dbReference>
<keyword evidence="3" id="KW-0393">Immunoglobulin domain</keyword>
<dbReference type="Gene3D" id="2.60.40.10">
    <property type="entry name" value="Immunoglobulins"/>
    <property type="match status" value="9"/>
</dbReference>
<keyword evidence="2" id="KW-0677">Repeat</keyword>
<dbReference type="Gene3D" id="1.10.510.10">
    <property type="entry name" value="Transferase(Phosphotransferase) domain 1"/>
    <property type="match status" value="2"/>
</dbReference>
<feature type="region of interest" description="Disordered" evidence="5">
    <location>
        <begin position="1561"/>
        <end position="1671"/>
    </location>
</feature>
<dbReference type="Pfam" id="PF07679">
    <property type="entry name" value="I-set"/>
    <property type="match status" value="2"/>
</dbReference>
<evidence type="ECO:0000256" key="2">
    <source>
        <dbReference type="ARBA" id="ARBA00022737"/>
    </source>
</evidence>
<dbReference type="GO" id="GO:0005085">
    <property type="term" value="F:guanyl-nucleotide exchange factor activity"/>
    <property type="evidence" value="ECO:0007669"/>
    <property type="project" value="InterPro"/>
</dbReference>
<evidence type="ECO:0008006" key="13">
    <source>
        <dbReference type="Google" id="ProtNLM"/>
    </source>
</evidence>
<feature type="compositionally biased region" description="Acidic residues" evidence="5">
    <location>
        <begin position="1409"/>
        <end position="1418"/>
    </location>
</feature>
<dbReference type="SMART" id="SM00220">
    <property type="entry name" value="S_TKc"/>
    <property type="match status" value="1"/>
</dbReference>
<dbReference type="Gene3D" id="3.30.200.20">
    <property type="entry name" value="Phosphorylase Kinase, domain 1"/>
    <property type="match status" value="1"/>
</dbReference>
<gene>
    <name evidence="11" type="ORF">WMSIL1_LOCUS3163</name>
</gene>
<feature type="domain" description="Fibronectin type-III" evidence="10">
    <location>
        <begin position="2417"/>
        <end position="2515"/>
    </location>
</feature>
<evidence type="ECO:0000256" key="1">
    <source>
        <dbReference type="ARBA" id="ARBA00006692"/>
    </source>
</evidence>
<evidence type="ECO:0000256" key="4">
    <source>
        <dbReference type="ARBA" id="ARBA00051243"/>
    </source>
</evidence>
<feature type="compositionally biased region" description="Basic and acidic residues" evidence="5">
    <location>
        <begin position="1561"/>
        <end position="1584"/>
    </location>
</feature>
<name>A0A564Y5L7_HYMDI</name>
<evidence type="ECO:0000259" key="8">
    <source>
        <dbReference type="PROSITE" id="PS50011"/>
    </source>
</evidence>
<feature type="compositionally biased region" description="Basic and acidic residues" evidence="5">
    <location>
        <begin position="1229"/>
        <end position="1241"/>
    </location>
</feature>
<feature type="domain" description="Fibronectin type-III" evidence="10">
    <location>
        <begin position="4267"/>
        <end position="4363"/>
    </location>
</feature>
<dbReference type="PANTHER" id="PTHR13817:SF73">
    <property type="entry name" value="FIBRONECTIN TYPE-III DOMAIN-CONTAINING PROTEIN"/>
    <property type="match status" value="1"/>
</dbReference>
<feature type="domain" description="Fibronectin type-III" evidence="10">
    <location>
        <begin position="3255"/>
        <end position="3356"/>
    </location>
</feature>
<dbReference type="PROSITE" id="PS50835">
    <property type="entry name" value="IG_LIKE"/>
    <property type="match status" value="3"/>
</dbReference>
<dbReference type="GO" id="GO:0005524">
    <property type="term" value="F:ATP binding"/>
    <property type="evidence" value="ECO:0007669"/>
    <property type="project" value="InterPro"/>
</dbReference>
<dbReference type="Pfam" id="PF00621">
    <property type="entry name" value="RhoGEF"/>
    <property type="match status" value="1"/>
</dbReference>
<dbReference type="InterPro" id="IPR003599">
    <property type="entry name" value="Ig_sub"/>
</dbReference>
<feature type="domain" description="PH" evidence="6">
    <location>
        <begin position="365"/>
        <end position="471"/>
    </location>
</feature>
<feature type="compositionally biased region" description="Basic and acidic residues" evidence="5">
    <location>
        <begin position="1179"/>
        <end position="1218"/>
    </location>
</feature>
<dbReference type="InterPro" id="IPR003598">
    <property type="entry name" value="Ig_sub2"/>
</dbReference>
<comment type="similarity">
    <text evidence="1">Belongs to the protein kinase superfamily. CAMK Ser/Thr protein kinase family.</text>
</comment>
<feature type="region of interest" description="Disordered" evidence="5">
    <location>
        <begin position="2019"/>
        <end position="2040"/>
    </location>
</feature>
<dbReference type="EMBL" id="CABIJS010000089">
    <property type="protein sequence ID" value="VUZ42582.1"/>
    <property type="molecule type" value="Genomic_DNA"/>
</dbReference>
<feature type="domain" description="Ig-like" evidence="9">
    <location>
        <begin position="3377"/>
        <end position="3478"/>
    </location>
</feature>
<dbReference type="SUPFAM" id="SSF56112">
    <property type="entry name" value="Protein kinase-like (PK-like)"/>
    <property type="match status" value="2"/>
</dbReference>
<feature type="region of interest" description="Disordered" evidence="5">
    <location>
        <begin position="3341"/>
        <end position="3362"/>
    </location>
</feature>
<dbReference type="SUPFAM" id="SSF48726">
    <property type="entry name" value="Immunoglobulin"/>
    <property type="match status" value="6"/>
</dbReference>
<dbReference type="InterPro" id="IPR000719">
    <property type="entry name" value="Prot_kinase_dom"/>
</dbReference>
<feature type="compositionally biased region" description="Basic and acidic residues" evidence="5">
    <location>
        <begin position="928"/>
        <end position="983"/>
    </location>
</feature>
<feature type="compositionally biased region" description="Basic and acidic residues" evidence="5">
    <location>
        <begin position="1592"/>
        <end position="1606"/>
    </location>
</feature>
<dbReference type="InterPro" id="IPR011009">
    <property type="entry name" value="Kinase-like_dom_sf"/>
</dbReference>
<feature type="region of interest" description="Disordered" evidence="5">
    <location>
        <begin position="4066"/>
        <end position="4097"/>
    </location>
</feature>
<feature type="domain" description="Fibronectin type-III" evidence="10">
    <location>
        <begin position="2517"/>
        <end position="2608"/>
    </location>
</feature>
<evidence type="ECO:0000256" key="5">
    <source>
        <dbReference type="SAM" id="MobiDB-lite"/>
    </source>
</evidence>
<feature type="compositionally biased region" description="Basic and acidic residues" evidence="5">
    <location>
        <begin position="1419"/>
        <end position="1446"/>
    </location>
</feature>
<feature type="domain" description="Ig-like" evidence="9">
    <location>
        <begin position="3483"/>
        <end position="3589"/>
    </location>
</feature>
<feature type="region of interest" description="Disordered" evidence="5">
    <location>
        <begin position="1098"/>
        <end position="1241"/>
    </location>
</feature>
<feature type="region of interest" description="Disordered" evidence="5">
    <location>
        <begin position="1784"/>
        <end position="1894"/>
    </location>
</feature>
<feature type="region of interest" description="Disordered" evidence="5">
    <location>
        <begin position="928"/>
        <end position="985"/>
    </location>
</feature>
<evidence type="ECO:0000313" key="11">
    <source>
        <dbReference type="EMBL" id="VUZ42582.1"/>
    </source>
</evidence>
<dbReference type="InterPro" id="IPR036179">
    <property type="entry name" value="Ig-like_dom_sf"/>
</dbReference>
<feature type="compositionally biased region" description="Basic and acidic residues" evidence="5">
    <location>
        <begin position="1810"/>
        <end position="1823"/>
    </location>
</feature>
<dbReference type="Pfam" id="PF00041">
    <property type="entry name" value="fn3"/>
    <property type="match status" value="1"/>
</dbReference>
<dbReference type="InterPro" id="IPR036116">
    <property type="entry name" value="FN3_sf"/>
</dbReference>
<evidence type="ECO:0000313" key="12">
    <source>
        <dbReference type="Proteomes" id="UP000321570"/>
    </source>
</evidence>
<dbReference type="Pfam" id="PF00047">
    <property type="entry name" value="ig"/>
    <property type="match status" value="1"/>
</dbReference>
<dbReference type="InterPro" id="IPR001849">
    <property type="entry name" value="PH_domain"/>
</dbReference>
<feature type="region of interest" description="Disordered" evidence="5">
    <location>
        <begin position="4698"/>
        <end position="4724"/>
    </location>
</feature>
<keyword evidence="12" id="KW-1185">Reference proteome</keyword>
<dbReference type="SMART" id="SM00409">
    <property type="entry name" value="IG"/>
    <property type="match status" value="9"/>
</dbReference>
<evidence type="ECO:0000259" key="6">
    <source>
        <dbReference type="PROSITE" id="PS50003"/>
    </source>
</evidence>
<sequence length="4828" mass="539770">MSEVRRHSTQLRKLSSHFSLNIDAFDTSRSLFDTWSEKDKPKCGRYYVSFGVEADKRRETSPDLMTFEEDEVVERLDADNPDRWVVEAAAPYRSGRLATVCLLEKPVASHYRLSTNKNPREQFREEVLTVSNKQQECLLKRRHALTDLAEEEEGYQFRIKMLRNTLDRLEGTQLENENKVSLPEEMMEATKGMLAHIDKILELSESLLMKFQVCILDPPQAANCFTQNESQWAEYSAYFYHLNQWMQSFKNLISGDKLNNLFCLTSENGDEEGKIDAQHLLEYLFAPRTHLSAYEHLLNSLARYSSRANQDTRGLEEAITALRQIQRRTNEALRLWPYVSNMPENGSLGVLPNKGEDFESNSLPKPIIRMTLLKISNQKGEDIQEGFLILNRDYLLFIKKSPDGQKKREILWKLPLENVRLLTDEKEVGTENFEIWDISNPDDPIKCVYTITPTSPVNQQAWIQDIQRAMKDKGIADTIVDEALIQAHQTADAENNQKRVSIVDDTPTEATDGITDSFYDADEIIKSKNLDSEAAQQTNAGDDESSLTYYTAEGSIMQLPKQDKPRPDSMLSIDSVNTLDGVTNPFMEQIPEQGDNFTERSEVVYRQTISTEKPFVHHSEVQVINSSEGGEMELNIETSTSDSDAYTTEWTFNGVPVDSDKMGAYPRIEANVVYLFVPKVSRELHEGRYECTLSWPSGMKALFPFDVTVHEPEADVEPTNEINKLKLKTVEVSKLSVANEEEEVSIEYHEVQINGEQSIGDGLTETVKPILLSVEEPQSRHRASKSSTITIEYELTVNDESLNGTADAFKKQEKISSFEVAKVSGEKTTSTQPLVQEYLQPIKLKVTEGDPFKITVSEHVDSSASIFWTLNGRKIPENVFEIQRRYSAVELTKSTFTESDSGEYTLWVDGKVKVNFLLIIENPKEESKSRDDIEELQKKNEVPERKVEEIVEEKVEKTPEEETSKESPKGSKESSPKDEKMTKEPVQPVILQLSEDDDFKFLASIPLDARQLKSDRLWWTKNGKSFIDVNGVAPRNAKFVSKSSNKSPKSTDVELVKKGAITPEDAATYVLMGEPWVKRGFKNQETVYATIIVSVAEKPKGEPEKLEKQPGISLIQEQETKADSELVKEINEVEKPQEEPAIDEDKSKEKKIRDETDGEKPKSKKSIDASSKEKRRKKSTDEGTEEKSKKKKKSSDETDKEKPKKKKSRDESAEEIPKKMKSISNEAQKLPEEMKEEPKVEEIPQEVIVKEFSPIKEESPKAEIVSATTTAENIIKLKEGDKFELRTSVSLDSKQMKSDRLWWTKNGNPLTDVDGISSRGAKFYSKSIPKSPKSTDIELVKKEPTATEDAATYKLMGESGIKRGFKSQEITYISFVVSVEERSKNYPVVPLENDEKPKPKEAEKHDIEPEIEEQELKEEEMKSKPEVTVEEKSFKPTDEEVKKEEPTSASNTVNLTEGDKFQLTVNVPLDSRQLKSDKLWWTKNGKPFIDVDGIAPRTVKFSSKSTNKSPRTSEVGLIKKDPAVIGDAATYVLIGEPRVKRGFKNQETTYAKIVVTVAEKPKEVPEKVETEVSIVHEEKKKSEPEPIQAVPEMEKPQEEEQLEKDRPRKKGAGNEIFEEEQEKEKRSTDEISEEKPKKKKSIDEKKRSKEEEKKEESQLVDKMPKEEVSADLPDGRKVINLTTGEKLELLTEVPLDTRQLKNEKLWWTKDGKPFIDVDGITSRSAMFTAKSTMKTPKSTDVVLAKKDPAAPEDSATYVLMGEPKIKRDFKSQETSYTIIVLKVEDKKPVEEPEEEKKEPEAIPITEGLNEEVKEVSESSKTEEDVMPEEIGVKERGAKISLPGEEEKKEKRKKKKSLETKDREAKKKSKKKKEGDDMEESREIPSEGVVEPTQEVVAKPIETIELRCIEANANRRLGHDKIPIPAGEPLCLTVTGIPPDVTNVEWTLNGQPVRSGKRVQRLLEPNPLGKRYNGELMAQLYLDSTVLLDFGDYELSIKPTDRCPISANLKIPVDIIPARKDPAKRRARADNQKPDTGPIGEEEDNILQVQPDLCQPLGFAACEGQPLSLIADLNVPPDQVPPESVSWSRNGVPLSRDDPANDFRIKPSDQNHGHTSVILYKPAVTIDDVGFYSVTYNPLPAIQEEPLAEAADEEGYGVAWEVDFPELLVFPAEKPKQAPTPVFTKELPTEIRVSEGDTITLDAEIAEPIPGMAPIWSVNGHDIDPKRTSEYVVWDSGNYFALTIPAVSRYQLGEYKLKLTSEDNTANPPFTSCHVQEKVDFESTQLDSPKRAVSVVDGIAPMFTKKLTDMDCYSGDSMELTCRVVGDPIPHFFWRHNGEIVETDDYHRIRTYDNTSTLKIFSVEPKDRGVYICSAVNELGKTQTTANITVDGMAEPYEEFDTDVGKYRPLRRGVPRMAPDGLMIETSTPTGLTICWSPVISEDGSDLKYTVEMSKDKGYFWSPVLTGLQTTRAVLPHTIAPPLQPIQLRVLAENALGTGPPSQPVLKIPARATIPNMTAVKPLITEADLGSVMITWTDPAGSRDGNISYIVEVREGTRSEWKPIATGLKDKAYIHHLKPGVSTMVRIRAYNEFGTSEPSATTIANLPVEHLIPDLAVDPPWVSVIRPDVNFSEKSAHPGLMLHWKEAYLPEYCDDCVRGLKPIYTLEWRRGRTGSWRVIDDCISDRTSFKLPSYIYRAVQDASNYSSQTPEIRVVCRNDYGSTLPTKSLRLTDFGLPKQIDLDTAKPARPEESLFSLPIIAPPQGIEKRPLWLTSMDVEDGISLKWEESLLTPDGSPHGKYRLEYAIMPNSQITDPEGWWKPSGPGSQPILGSSYCLDLPLSATSEQRIRLLALTNDGMASGWLNGYRQVRIPSKRQLLPSAVEGLRARVCQPKDKGGNYSVRLDWSSCGQTEGEQILSDQLEGGLYFQPMETTYRIEVQEGHGVWREIGSVLGSSKTFFEHRTPLSGSTLRYRVIPINRYGEGPEVEAAAVQIPKKLTELQGCVEDLKVLIVAPRSVFLRWRLGDEAIDALESMGRRVPSISDSPSRMGDSGYEDTDWRGAVRYCVERRDGFSSDWYPVATVDSLQDELTGKVTLKNCPKEMYGNEYRVIALLNGQPCAPSRPVRINIKAAELAPDLSYQKARVDVSKVDEYLISYTEEKLEVFFSHHILASTLPQSVEEELVFDVEAMIGNSKEWEKIATGLPTPSFAWSDVNPLVPYSFRIVGRNQFGVGLPSRTTHVDAQVVIPDLSFVVPTVREPTGILEGREPPELKWQTPRVYSLTKTLTPFTYEVQVRPIGGGSSSNDWKVFKEGLKQPKCSLEGLDPTQEYALRVVAVTTFGRGEPSQQTRKRRSRSTRASLSMSNYGSLGSSYDSIPPQFENASPEVIYVPTGGDLDLRCTLASYNLKNPVQFIWSFNFQEIPNLPRHEQFPSGYFQHVTGGGKSAQLRLFDLDERDFGTYTCKAVNAYGSAIKEFRVVRADAPVITEVPLPIITLPVHHTLLLPCCVDAVPPAKITWTRDSKRLTSSHRTWIGGETGASGQPDWSSGEDDVELGELTVNASLRVERCVFQDAGLYTMIAENPAGRAQTSCIVRIEEALTPRTITPRWSNIEKHYFVLHKIATGSFSRAHLLIDKKTSREYVGKIYALEDLMTRVLGAREFECLNRLHHNNVVEMVDAIVSDDHLVLVTERLSGNHLLEEVLLGHTWTESAAIMLIKELLEAVAHVHEEGIVHLNIQPDNIIFPRGTSSRSAGLEGLMQALSSLSVDTAGAGGRSDLGVVSCFVKLTGFSMAQPVGQRQGLQMASIMPPALWCPDFAAPELLRVTNATGADEDNSEVYVSFAADVWSMGVIAYLLLFGNHPVVNSADAILKSEDLVSVEDRLSELATSSAEEFERDVSPEAIDFLRHLLATEPCNRPTAKECLRHPWLAEGSHSARNLENSLNSLKSYQRIYQKRKMLPTEKWRRESFLRFADRACIEATPVRRSVTPALLDDPSAKARGDSVQPRRSSIEAGPAERGYSIDRDLTSRITTLMVPPEDRFGGGPGSGASSLRSSVLHLDIEDYQLNQSPLESPSPRLDPWRGVSGSHSPSFLSADDSSEPIKRMCDDISKERDEQILPVEPHLCEGPIKSTNKLAPVFANPLRDSRIDPATNSVFFSCQIANPPRLPAPELYLRGDIRKDLEALGLEGYDLGCAAGGSGVAAAWYLSGCLLSESPGVALGAEPGGWLWLRLDDAERGMAGKIVECVVRARTGKAKTRARILLPEPPNPPGRPGILQSASTEVLVGWSCGNDDSLEDFIYRVDVKYPDAKPIASAWRTVGYTVDRRFLITDLEPDQAYRVRVCVRNAVGWSPYSIASSEFRLHSGQTSKIPLPEEERDWMLQWRQAAHPFGLSDHPEAMSSTATSKAGDKEHEAFKRPPPSGVMKEMVQTGGLFPHLEAIKMLCRTEGLISRGAFGNTSHLMVLLRCHPALVERGSIPNQRPEKQPIGLPAFMVARITRLHDVGPGDPSEAKARQQTLLLTLLRSAAATSASAGQGGASLFTQQFGVRTPSLLPQGLCLGWMANDAAKPTAGVGLSAWAPGGPLLDVLLARGEYTEFSVSRWVHQLLSALRWLHTAFHGRLHGRVDFDNVHAARRTSTLPDVVLTGVEPVEPFEKMAACFTASELDSGDNCNALSDLWSVGVFAYFLLLAESYSTFIPDRQSSRTPTPTGGSADAPETEIPSRRSHKSSVIALQGGYRQLNRPLVNLKAIKQLSKWGRRFVYNTLQAEPMSRGSLDFWLENDWFSLKTDIVKQLTSNTIPSKYVRVFRPTENLYGVVPLFSDETDPLSTV</sequence>
<dbReference type="Proteomes" id="UP000321570">
    <property type="component" value="Unassembled WGS sequence"/>
</dbReference>
<dbReference type="FunFam" id="2.60.40.10:FF:000080">
    <property type="entry name" value="Myosin light chain kinase, smooth muscle"/>
    <property type="match status" value="1"/>
</dbReference>
<dbReference type="PROSITE" id="PS50853">
    <property type="entry name" value="FN3"/>
    <property type="match status" value="4"/>
</dbReference>
<dbReference type="InterPro" id="IPR000219">
    <property type="entry name" value="DH_dom"/>
</dbReference>
<feature type="compositionally biased region" description="Basic and acidic residues" evidence="5">
    <location>
        <begin position="1784"/>
        <end position="1800"/>
    </location>
</feature>
<dbReference type="InterPro" id="IPR003961">
    <property type="entry name" value="FN3_dom"/>
</dbReference>
<feature type="domain" description="DH" evidence="7">
    <location>
        <begin position="140"/>
        <end position="332"/>
    </location>
</feature>
<dbReference type="PROSITE" id="PS50010">
    <property type="entry name" value="DH_2"/>
    <property type="match status" value="1"/>
</dbReference>
<dbReference type="InterPro" id="IPR035899">
    <property type="entry name" value="DBL_dom_sf"/>
</dbReference>
<accession>A0A564Y5L7</accession>
<dbReference type="InterPro" id="IPR007110">
    <property type="entry name" value="Ig-like_dom"/>
</dbReference>
<dbReference type="SUPFAM" id="SSF49265">
    <property type="entry name" value="Fibronectin type III"/>
    <property type="match status" value="3"/>
</dbReference>
<feature type="region of interest" description="Disordered" evidence="5">
    <location>
        <begin position="3987"/>
        <end position="4023"/>
    </location>
</feature>
<reference evidence="11 12" key="1">
    <citation type="submission" date="2019-07" db="EMBL/GenBank/DDBJ databases">
        <authorList>
            <person name="Jastrzebski P J."/>
            <person name="Paukszto L."/>
            <person name="Jastrzebski P J."/>
        </authorList>
    </citation>
    <scope>NUCLEOTIDE SEQUENCE [LARGE SCALE GENOMIC DNA]</scope>
    <source>
        <strain evidence="11 12">WMS-il1</strain>
    </source>
</reference>
<dbReference type="PROSITE" id="PS50003">
    <property type="entry name" value="PH_DOMAIN"/>
    <property type="match status" value="1"/>
</dbReference>
<dbReference type="CDD" id="cd00063">
    <property type="entry name" value="FN3"/>
    <property type="match status" value="5"/>
</dbReference>
<feature type="domain" description="Protein kinase" evidence="8">
    <location>
        <begin position="4442"/>
        <end position="4782"/>
    </location>
</feature>